<evidence type="ECO:0000313" key="4">
    <source>
        <dbReference type="Proteomes" id="UP000297703"/>
    </source>
</evidence>
<evidence type="ECO:0000256" key="2">
    <source>
        <dbReference type="ARBA" id="ARBA00022737"/>
    </source>
</evidence>
<dbReference type="OrthoDB" id="45365at2759"/>
<dbReference type="InterPro" id="IPR006652">
    <property type="entry name" value="Kelch_1"/>
</dbReference>
<dbReference type="Proteomes" id="UP000297703">
    <property type="component" value="Unassembled WGS sequence"/>
</dbReference>
<gene>
    <name evidence="3" type="ORF">DR999_PMT11826</name>
</gene>
<reference evidence="3 4" key="1">
    <citation type="submission" date="2019-04" db="EMBL/GenBank/DDBJ databases">
        <title>Draft genome of the big-headed turtle Platysternon megacephalum.</title>
        <authorList>
            <person name="Gong S."/>
        </authorList>
    </citation>
    <scope>NUCLEOTIDE SEQUENCE [LARGE SCALE GENOMIC DNA]</scope>
    <source>
        <strain evidence="3">DO16091913</strain>
        <tissue evidence="3">Muscle</tissue>
    </source>
</reference>
<dbReference type="SUPFAM" id="SSF117281">
    <property type="entry name" value="Kelch motif"/>
    <property type="match status" value="1"/>
</dbReference>
<protein>
    <submittedName>
        <fullName evidence="3">Kelch-like protein 18</fullName>
    </submittedName>
</protein>
<sequence length="152" mass="16232">MGTVVLDGQIYVCGGYDGNASLNSVETYSPETDKWTVATPMSSNRSAAGVTVFEGRIYVSGGHDGLQIFSSASMILVFVHVLGGRTQLRREYKPSEMVPVMGDGPPGLPPIVEAVSTLSSFRKPSSGAITPVLAAEPYTMEVLFLLKQVMEQ</sequence>
<dbReference type="SMART" id="SM00612">
    <property type="entry name" value="Kelch"/>
    <property type="match status" value="1"/>
</dbReference>
<keyword evidence="4" id="KW-1185">Reference proteome</keyword>
<organism evidence="3 4">
    <name type="scientific">Platysternon megacephalum</name>
    <name type="common">big-headed turtle</name>
    <dbReference type="NCBI Taxonomy" id="55544"/>
    <lineage>
        <taxon>Eukaryota</taxon>
        <taxon>Metazoa</taxon>
        <taxon>Chordata</taxon>
        <taxon>Craniata</taxon>
        <taxon>Vertebrata</taxon>
        <taxon>Euteleostomi</taxon>
        <taxon>Archelosauria</taxon>
        <taxon>Testudinata</taxon>
        <taxon>Testudines</taxon>
        <taxon>Cryptodira</taxon>
        <taxon>Durocryptodira</taxon>
        <taxon>Testudinoidea</taxon>
        <taxon>Platysternidae</taxon>
        <taxon>Platysternon</taxon>
    </lineage>
</organism>
<dbReference type="PANTHER" id="PTHR24412">
    <property type="entry name" value="KELCH PROTEIN"/>
    <property type="match status" value="1"/>
</dbReference>
<evidence type="ECO:0000256" key="1">
    <source>
        <dbReference type="ARBA" id="ARBA00022441"/>
    </source>
</evidence>
<dbReference type="STRING" id="55544.A0A4D9EDF5"/>
<keyword evidence="2" id="KW-0677">Repeat</keyword>
<accession>A0A4D9EDF5</accession>
<dbReference type="EMBL" id="QXTE01000112">
    <property type="protein sequence ID" value="TFK05553.1"/>
    <property type="molecule type" value="Genomic_DNA"/>
</dbReference>
<dbReference type="InterPro" id="IPR015915">
    <property type="entry name" value="Kelch-typ_b-propeller"/>
</dbReference>
<reference evidence="3 4" key="2">
    <citation type="submission" date="2019-04" db="EMBL/GenBank/DDBJ databases">
        <title>The genome sequence of big-headed turtle.</title>
        <authorList>
            <person name="Gong S."/>
        </authorList>
    </citation>
    <scope>NUCLEOTIDE SEQUENCE [LARGE SCALE GENOMIC DNA]</scope>
    <source>
        <strain evidence="3">DO16091913</strain>
        <tissue evidence="3">Muscle</tissue>
    </source>
</reference>
<name>A0A4D9EDF5_9SAUR</name>
<proteinExistence type="predicted"/>
<dbReference type="AlphaFoldDB" id="A0A4D9EDF5"/>
<keyword evidence="1" id="KW-0880">Kelch repeat</keyword>
<dbReference type="Pfam" id="PF01344">
    <property type="entry name" value="Kelch_1"/>
    <property type="match status" value="2"/>
</dbReference>
<dbReference type="PRINTS" id="PR00501">
    <property type="entry name" value="KELCHREPEAT"/>
</dbReference>
<dbReference type="Gene3D" id="2.120.10.80">
    <property type="entry name" value="Kelch-type beta propeller"/>
    <property type="match status" value="1"/>
</dbReference>
<comment type="caution">
    <text evidence="3">The sequence shown here is derived from an EMBL/GenBank/DDBJ whole genome shotgun (WGS) entry which is preliminary data.</text>
</comment>
<evidence type="ECO:0000313" key="3">
    <source>
        <dbReference type="EMBL" id="TFK05553.1"/>
    </source>
</evidence>
<dbReference type="PANTHER" id="PTHR24412:SF441">
    <property type="entry name" value="KELCH-LIKE PROTEIN 28"/>
    <property type="match status" value="1"/>
</dbReference>